<evidence type="ECO:0000313" key="2">
    <source>
        <dbReference type="Proteomes" id="UP001064048"/>
    </source>
</evidence>
<organism evidence="1 2">
    <name type="scientific">Choristoneura fumiferana</name>
    <name type="common">Spruce budworm moth</name>
    <name type="synonym">Archips fumiferana</name>
    <dbReference type="NCBI Taxonomy" id="7141"/>
    <lineage>
        <taxon>Eukaryota</taxon>
        <taxon>Metazoa</taxon>
        <taxon>Ecdysozoa</taxon>
        <taxon>Arthropoda</taxon>
        <taxon>Hexapoda</taxon>
        <taxon>Insecta</taxon>
        <taxon>Pterygota</taxon>
        <taxon>Neoptera</taxon>
        <taxon>Endopterygota</taxon>
        <taxon>Lepidoptera</taxon>
        <taxon>Glossata</taxon>
        <taxon>Ditrysia</taxon>
        <taxon>Tortricoidea</taxon>
        <taxon>Tortricidae</taxon>
        <taxon>Tortricinae</taxon>
        <taxon>Choristoneura</taxon>
    </lineage>
</organism>
<dbReference type="EMBL" id="CM046118">
    <property type="protein sequence ID" value="KAI8438404.1"/>
    <property type="molecule type" value="Genomic_DNA"/>
</dbReference>
<proteinExistence type="predicted"/>
<dbReference type="Proteomes" id="UP001064048">
    <property type="component" value="Chromosome 18"/>
</dbReference>
<accession>A0ACC0KPN5</accession>
<gene>
    <name evidence="1" type="ORF">MSG28_010941</name>
</gene>
<sequence length="1513" mass="167845">MEGYISIWCGVGLYLVVDLEGIKMYWLPLLVGLLASGAYGQLTAQSSVAPALRECYTDTLLQNRNNLPPATINVLIDIIRHVEDAPNVNMGLREIAVSLLHTYRQDGIEYHQPEANLCAIHNMLSTTVDARVQGNGNCNQFSQYRALRTARQVSDSDIADDVEILDPALLYEIWQKLFLYKELKEEIPQSLLAQLNGVFNLETRACNRRSLMQQYITNANLVTETYTFAAALDTQMPLRGTITGGLDSLVDSAVTNFQSYAFDLEGIKMYWLPLLVGLLASGAYGQLTAQSSVAPALRECYTDTLLQNRNNLPPATINVLIDIIRHVEDAPNVNMGLREIAVSLLHTYRQDGIEYHQPEANLVNNANILPYAPTFHSFHRHRLLLTKLIPNNLQVLENTTLSSPLKCAIHNMLSTTVDARVQGNGNCNQFSQYRALRTARQVSDSDIADDVEILDPALLNSKNRMGQMRQYNPKNDVEYNNYGSARSERQLLGESLCPILTGVVRTFWGEVSAGHLIAGIAAGSESQRVSVLELAKGSVLNYANAQQTVSSVFAATLSGDLAEAVLIQGTERGNPTISIGATGYWNSTQALKYFMLRNRVNIEMTDPEIRGDIDGYVLGSNLNTPLATYGSLKLSQLLDMYYSRNGVFNLETRACNRRSLMQQYITNANLVTETYTFAAALDTQMPLRGTITGGLDSLVDSAVTNFQTSIMNDLNCGSTESLSIDYRLRTNLYLVIDSTWQYDVIYPAISYLLDSIDVNKFGSSITLLNAFDGSIVINTTWSLADFHSEYTLIKHQSMFTGVNLQTSLTNIRTLMHERLEIDRMHNYVGGNATVLLFLLNSGNLQNNDQIWQQARILNETVPDLRILFTTSTNQMDNLWNLVRDMHQDIHTISLTTTVNHVEALAPTLNRIQQTGRRIINPLCGATYNREINSGSRTFEDFVEPNYINFYAISPNYFYSNNENRRIRISRTGAAMGSLVVCHSRSVTQPRQNATSHGLDENAITCQTIATTGNVEINLRNPCDGFSTINSCPFFYVSVQSTTNGVSTFSATCTDSACRFPYSVRYNVQIEDFGCFSSSASIGASIIVIVAALFINVSTRRLLLNARGDEEWTCNSISLPNNQSARLASYREADDVEVIDVKCRFDALGRRVHGTRDCGHFCRTGTAKCVEVASTALLIEQSIGPAVALYHASPLSGTTNLRGIEQFVNNTVAAFHSYIRTLNIVNGLQSLRTLVTRQAELDKTEQYAGGNATVALFLSDTIPLTGDDWNRAMQHTMWLRNFAPDLRLVFASSSSGSETVAPLLRSRSDFIPVTLSTARNFPETLSSLLDNLKSSPRRIVNPLCGIDWVDRNSGTIGFEDYVDANGINLYRLIPNYFFVNNPSRLLRIQTQDAGSLSVCYSRTDSFPRRNQTSGTVPGDVICESVTSGNAVEINLAEACSQTATVERCRPFYLTVSSVSVPLTPQCKDSGCRYPNDVKYLVAAHELGCYNNAMKHTHNFIGILIFYALLNIINK</sequence>
<comment type="caution">
    <text evidence="1">The sequence shown here is derived from an EMBL/GenBank/DDBJ whole genome shotgun (WGS) entry which is preliminary data.</text>
</comment>
<name>A0ACC0KPN5_CHOFU</name>
<evidence type="ECO:0000313" key="1">
    <source>
        <dbReference type="EMBL" id="KAI8438404.1"/>
    </source>
</evidence>
<keyword evidence="2" id="KW-1185">Reference proteome</keyword>
<protein>
    <submittedName>
        <fullName evidence="1">Uncharacterized protein</fullName>
    </submittedName>
</protein>
<reference evidence="1 2" key="1">
    <citation type="journal article" date="2022" name="Genome Biol. Evol.">
        <title>The Spruce Budworm Genome: Reconstructing the Evolutionary History of Antifreeze Proteins.</title>
        <authorList>
            <person name="Beliveau C."/>
            <person name="Gagne P."/>
            <person name="Picq S."/>
            <person name="Vernygora O."/>
            <person name="Keeling C.I."/>
            <person name="Pinkney K."/>
            <person name="Doucet D."/>
            <person name="Wen F."/>
            <person name="Johnston J.S."/>
            <person name="Maaroufi H."/>
            <person name="Boyle B."/>
            <person name="Laroche J."/>
            <person name="Dewar K."/>
            <person name="Juretic N."/>
            <person name="Blackburn G."/>
            <person name="Nisole A."/>
            <person name="Brunet B."/>
            <person name="Brandao M."/>
            <person name="Lumley L."/>
            <person name="Duan J."/>
            <person name="Quan G."/>
            <person name="Lucarotti C.J."/>
            <person name="Roe A.D."/>
            <person name="Sperling F.A.H."/>
            <person name="Levesque R.C."/>
            <person name="Cusson M."/>
        </authorList>
    </citation>
    <scope>NUCLEOTIDE SEQUENCE [LARGE SCALE GENOMIC DNA]</scope>
    <source>
        <strain evidence="1">Glfc:IPQL:Cfum</strain>
    </source>
</reference>